<gene>
    <name evidence="3" type="ORF">J2S23_000031</name>
</gene>
<dbReference type="EC" id="2.1.1.-" evidence="3"/>
<evidence type="ECO:0000256" key="1">
    <source>
        <dbReference type="SAM" id="Phobius"/>
    </source>
</evidence>
<evidence type="ECO:0000313" key="4">
    <source>
        <dbReference type="Proteomes" id="UP001223079"/>
    </source>
</evidence>
<dbReference type="GO" id="GO:0008168">
    <property type="term" value="F:methyltransferase activity"/>
    <property type="evidence" value="ECO:0007669"/>
    <property type="project" value="UniProtKB-KW"/>
</dbReference>
<dbReference type="RefSeq" id="WP_307120741.1">
    <property type="nucleotide sequence ID" value="NZ_JAUSTM010000001.1"/>
</dbReference>
<feature type="transmembrane region" description="Helical" evidence="1">
    <location>
        <begin position="150"/>
        <end position="169"/>
    </location>
</feature>
<dbReference type="EC" id="3.4.23.43" evidence="3"/>
<feature type="transmembrane region" description="Helical" evidence="1">
    <location>
        <begin position="82"/>
        <end position="108"/>
    </location>
</feature>
<dbReference type="InterPro" id="IPR050882">
    <property type="entry name" value="Prepilin_peptidase/N-MTase"/>
</dbReference>
<dbReference type="EMBL" id="JAUSTM010000001">
    <property type="protein sequence ID" value="MDQ0221500.1"/>
    <property type="molecule type" value="Genomic_DNA"/>
</dbReference>
<dbReference type="Pfam" id="PF06750">
    <property type="entry name" value="A24_N_bact"/>
    <property type="match status" value="1"/>
</dbReference>
<name>A0ABT9YND6_9STRE</name>
<proteinExistence type="predicted"/>
<dbReference type="PANTHER" id="PTHR30487">
    <property type="entry name" value="TYPE 4 PREPILIN-LIKE PROTEINS LEADER PEPTIDE-PROCESSING ENZYME"/>
    <property type="match status" value="1"/>
</dbReference>
<comment type="caution">
    <text evidence="3">The sequence shown here is derived from an EMBL/GenBank/DDBJ whole genome shotgun (WGS) entry which is preliminary data.</text>
</comment>
<feature type="domain" description="Prepilin peptidase A24 N-terminal" evidence="2">
    <location>
        <begin position="9"/>
        <end position="88"/>
    </location>
</feature>
<keyword evidence="3" id="KW-0489">Methyltransferase</keyword>
<feature type="transmembrane region" description="Helical" evidence="1">
    <location>
        <begin position="174"/>
        <end position="191"/>
    </location>
</feature>
<dbReference type="GO" id="GO:0032259">
    <property type="term" value="P:methylation"/>
    <property type="evidence" value="ECO:0007669"/>
    <property type="project" value="UniProtKB-KW"/>
</dbReference>
<keyword evidence="4" id="KW-1185">Reference proteome</keyword>
<accession>A0ABT9YND6</accession>
<dbReference type="PANTHER" id="PTHR30487:SF0">
    <property type="entry name" value="PREPILIN LEADER PEPTIDASE_N-METHYLTRANSFERASE-RELATED"/>
    <property type="match status" value="1"/>
</dbReference>
<keyword evidence="1" id="KW-1133">Transmembrane helix</keyword>
<dbReference type="GO" id="GO:0004190">
    <property type="term" value="F:aspartic-type endopeptidase activity"/>
    <property type="evidence" value="ECO:0007669"/>
    <property type="project" value="UniProtKB-EC"/>
</dbReference>
<sequence>MRYILLFFMGASFGSFFGLVITRFPDQSIVTPSSHCDHCQHKLACRDLVPIFSQLANLFRCRFCQQPFSSWYWLLEIACGSLFLLAFLDLLSWGELIVSYTLLVLAIYDSKNQTYPLMVWLVFFVVTSLLVPWQWSTLICFLLAGLSQFGYLPMGAGDFLVLASISLVFSVQELLWLLQLASLLGIAYYAIRKTKGSIPFVPFMGLAYVALMLVKVW</sequence>
<feature type="transmembrane region" description="Helical" evidence="1">
    <location>
        <begin position="197"/>
        <end position="214"/>
    </location>
</feature>
<keyword evidence="3" id="KW-0378">Hydrolase</keyword>
<keyword evidence="1" id="KW-0472">Membrane</keyword>
<dbReference type="InterPro" id="IPR010627">
    <property type="entry name" value="Prepilin_pept_A24_N"/>
</dbReference>
<keyword evidence="3" id="KW-0808">Transferase</keyword>
<feature type="transmembrane region" description="Helical" evidence="1">
    <location>
        <begin position="120"/>
        <end position="144"/>
    </location>
</feature>
<evidence type="ECO:0000313" key="3">
    <source>
        <dbReference type="EMBL" id="MDQ0221500.1"/>
    </source>
</evidence>
<evidence type="ECO:0000259" key="2">
    <source>
        <dbReference type="Pfam" id="PF06750"/>
    </source>
</evidence>
<dbReference type="Proteomes" id="UP001223079">
    <property type="component" value="Unassembled WGS sequence"/>
</dbReference>
<keyword evidence="1" id="KW-0812">Transmembrane</keyword>
<reference evidence="3 4" key="1">
    <citation type="submission" date="2023-07" db="EMBL/GenBank/DDBJ databases">
        <title>Genomic Encyclopedia of Type Strains, Phase IV (KMG-IV): sequencing the most valuable type-strain genomes for metagenomic binning, comparative biology and taxonomic classification.</title>
        <authorList>
            <person name="Goeker M."/>
        </authorList>
    </citation>
    <scope>NUCLEOTIDE SEQUENCE [LARGE SCALE GENOMIC DNA]</scope>
    <source>
        <strain evidence="3 4">DSM 105143</strain>
    </source>
</reference>
<protein>
    <submittedName>
        <fullName evidence="3">Leader peptidase (Prepilin peptidase)/N-methyltransferase</fullName>
        <ecNumber evidence="3">2.1.1.-</ecNumber>
        <ecNumber evidence="3">3.4.23.43</ecNumber>
    </submittedName>
</protein>
<organism evidence="3 4">
    <name type="scientific">Streptococcus moroccensis</name>
    <dbReference type="NCBI Taxonomy" id="1451356"/>
    <lineage>
        <taxon>Bacteria</taxon>
        <taxon>Bacillati</taxon>
        <taxon>Bacillota</taxon>
        <taxon>Bacilli</taxon>
        <taxon>Lactobacillales</taxon>
        <taxon>Streptococcaceae</taxon>
        <taxon>Streptococcus</taxon>
    </lineage>
</organism>